<proteinExistence type="predicted"/>
<protein>
    <submittedName>
        <fullName evidence="1">Uncharacterized protein</fullName>
    </submittedName>
</protein>
<accession>A0A8S5LLE1</accession>
<dbReference type="EMBL" id="BK015869">
    <property type="protein sequence ID" value="DAD70664.1"/>
    <property type="molecule type" value="Genomic_DNA"/>
</dbReference>
<organism evidence="1">
    <name type="scientific">Siphoviridae sp. ctvod4</name>
    <dbReference type="NCBI Taxonomy" id="2827595"/>
    <lineage>
        <taxon>Viruses</taxon>
        <taxon>Duplodnaviria</taxon>
        <taxon>Heunggongvirae</taxon>
        <taxon>Uroviricota</taxon>
        <taxon>Caudoviricetes</taxon>
    </lineage>
</organism>
<name>A0A8S5LLE1_9CAUD</name>
<evidence type="ECO:0000313" key="1">
    <source>
        <dbReference type="EMBL" id="DAD70664.1"/>
    </source>
</evidence>
<reference evidence="1" key="1">
    <citation type="journal article" date="2021" name="Proc. Natl. Acad. Sci. U.S.A.">
        <title>A Catalog of Tens of Thousands of Viruses from Human Metagenomes Reveals Hidden Associations with Chronic Diseases.</title>
        <authorList>
            <person name="Tisza M.J."/>
            <person name="Buck C.B."/>
        </authorList>
    </citation>
    <scope>NUCLEOTIDE SEQUENCE</scope>
    <source>
        <strain evidence="1">Ctvod4</strain>
    </source>
</reference>
<sequence length="33" mass="4164">MIFLYFIFGYTFNLLIIKALNSSYHYHFFFNDY</sequence>